<dbReference type="InterPro" id="IPR000637">
    <property type="entry name" value="HMGI/Y_DNA-bd_CS"/>
</dbReference>
<keyword evidence="2" id="KW-0479">Metal-binding</keyword>
<keyword evidence="5" id="KW-0539">Nucleus</keyword>
<dbReference type="RefSeq" id="XP_056853161.1">
    <property type="nucleotide sequence ID" value="XM_056997181.1"/>
</dbReference>
<keyword evidence="4" id="KW-0862">Zinc</keyword>
<dbReference type="PROSITE" id="PS50966">
    <property type="entry name" value="ZF_SWIM"/>
    <property type="match status" value="1"/>
</dbReference>
<dbReference type="GO" id="GO:0008270">
    <property type="term" value="F:zinc ion binding"/>
    <property type="evidence" value="ECO:0007669"/>
    <property type="project" value="UniProtKB-KW"/>
</dbReference>
<feature type="domain" description="SWIM-type" evidence="8">
    <location>
        <begin position="563"/>
        <end position="595"/>
    </location>
</feature>
<dbReference type="InterPro" id="IPR004332">
    <property type="entry name" value="Transposase_MuDR"/>
</dbReference>
<evidence type="ECO:0000256" key="1">
    <source>
        <dbReference type="ARBA" id="ARBA00004123"/>
    </source>
</evidence>
<keyword evidence="9" id="KW-1185">Reference proteome</keyword>
<evidence type="ECO:0000256" key="6">
    <source>
        <dbReference type="PROSITE-ProRule" id="PRU00325"/>
    </source>
</evidence>
<evidence type="ECO:0000256" key="2">
    <source>
        <dbReference type="ARBA" id="ARBA00022723"/>
    </source>
</evidence>
<keyword evidence="3 6" id="KW-0863">Zinc-finger</keyword>
<feature type="compositionally biased region" description="Basic and acidic residues" evidence="7">
    <location>
        <begin position="58"/>
        <end position="70"/>
    </location>
</feature>
<feature type="region of interest" description="Disordered" evidence="7">
    <location>
        <begin position="1"/>
        <end position="99"/>
    </location>
</feature>
<feature type="region of interest" description="Disordered" evidence="7">
    <location>
        <begin position="639"/>
        <end position="670"/>
    </location>
</feature>
<protein>
    <submittedName>
        <fullName evidence="10">Uncharacterized protein LOC108838528</fullName>
    </submittedName>
</protein>
<gene>
    <name evidence="10" type="primary">LOC108838528</name>
</gene>
<feature type="compositionally biased region" description="Basic and acidic residues" evidence="7">
    <location>
        <begin position="11"/>
        <end position="35"/>
    </location>
</feature>
<dbReference type="Pfam" id="PF10551">
    <property type="entry name" value="MULE"/>
    <property type="match status" value="1"/>
</dbReference>
<dbReference type="AlphaFoldDB" id="A0A9W3CNI7"/>
<feature type="compositionally biased region" description="Polar residues" evidence="7">
    <location>
        <begin position="711"/>
        <end position="728"/>
    </location>
</feature>
<evidence type="ECO:0000256" key="4">
    <source>
        <dbReference type="ARBA" id="ARBA00022833"/>
    </source>
</evidence>
<evidence type="ECO:0000313" key="10">
    <source>
        <dbReference type="RefSeq" id="XP_056853161.1"/>
    </source>
</evidence>
<dbReference type="InterPro" id="IPR006564">
    <property type="entry name" value="Znf_PMZ"/>
</dbReference>
<dbReference type="PANTHER" id="PTHR31973">
    <property type="entry name" value="POLYPROTEIN, PUTATIVE-RELATED"/>
    <property type="match status" value="1"/>
</dbReference>
<evidence type="ECO:0000256" key="3">
    <source>
        <dbReference type="ARBA" id="ARBA00022771"/>
    </source>
</evidence>
<dbReference type="Pfam" id="PF04434">
    <property type="entry name" value="SWIM"/>
    <property type="match status" value="1"/>
</dbReference>
<dbReference type="GO" id="GO:0005634">
    <property type="term" value="C:nucleus"/>
    <property type="evidence" value="ECO:0007669"/>
    <property type="project" value="UniProtKB-SubCell"/>
</dbReference>
<dbReference type="SMART" id="SM00575">
    <property type="entry name" value="ZnF_PMZ"/>
    <property type="match status" value="1"/>
</dbReference>
<dbReference type="GO" id="GO:0006355">
    <property type="term" value="P:regulation of DNA-templated transcription"/>
    <property type="evidence" value="ECO:0007669"/>
    <property type="project" value="InterPro"/>
</dbReference>
<evidence type="ECO:0000256" key="5">
    <source>
        <dbReference type="ARBA" id="ARBA00023242"/>
    </source>
</evidence>
<dbReference type="PANTHER" id="PTHR31973:SF187">
    <property type="entry name" value="MUTATOR TRANSPOSASE MUDRA PROTEIN"/>
    <property type="match status" value="1"/>
</dbReference>
<dbReference type="OrthoDB" id="1082478at2759"/>
<evidence type="ECO:0000313" key="9">
    <source>
        <dbReference type="Proteomes" id="UP000504610"/>
    </source>
</evidence>
<feature type="compositionally biased region" description="Acidic residues" evidence="7">
    <location>
        <begin position="71"/>
        <end position="83"/>
    </location>
</feature>
<comment type="subcellular location">
    <subcellularLocation>
        <location evidence="1">Nucleus</location>
    </subcellularLocation>
</comment>
<dbReference type="PROSITE" id="PS00354">
    <property type="entry name" value="HMGI_Y"/>
    <property type="match status" value="1"/>
</dbReference>
<dbReference type="InterPro" id="IPR007527">
    <property type="entry name" value="Znf_SWIM"/>
</dbReference>
<dbReference type="Proteomes" id="UP000504610">
    <property type="component" value="Unplaced"/>
</dbReference>
<reference evidence="10" key="1">
    <citation type="submission" date="2025-08" db="UniProtKB">
        <authorList>
            <consortium name="RefSeq"/>
        </authorList>
    </citation>
    <scope>IDENTIFICATION</scope>
    <source>
        <tissue evidence="10">Leaf</tissue>
    </source>
</reference>
<feature type="region of interest" description="Disordered" evidence="7">
    <location>
        <begin position="688"/>
        <end position="728"/>
    </location>
</feature>
<sequence>MARTMGLLRVRRTEGPEGERVRVPREEPNEQHNQSDEEGDNEADQNGIGVEEEVVEDLSTHFGDDARNEGDVSDGDSGDDIWDDDKIPDPLSSDDDEEEYERREEAANTLGCEELLYLGKTYGCASDFKVALLRYSLRSRYDIRLYKSCAKALGAKCSDVESKCPWRIYCSYERRRHKMQVKVFVNEHCCIKSGYSKMLKTSSIATLFEERLRINPKFTRTEMANEIKREYNLTVTEEQCGKAKSKLYRERKASHEAHFSRIWDYQAEVLKSNPYSTMKIETVPGPVVQSKQRFDRLYMCFTAQKETWIGTCRPIIGLDGAFLKWDIKGHLLAAVGRDGDNRIVPIAWAVVEVENNINWEWFVRLLKEDLGLQDGSKFTIISDKQKGLVNAVKNELPEAEHRMCARHILSNWKRDSKDPELERMFWKIAGCYTVGEFEEALEVLKKYNKGAFDTLQLQNPRTWSRAFFRVGSFCNDNLNNLCESFNKTIREARKKPLLEMLEDIRRQSMVRHAKRAILANRLKTHFTKKVHAEIELNKEKAKECRRHLACGNVHEVDDHSVAYSVDMDLKTCGCIKWQLTGIPCIHASCVITAKKIRTEDYVAGYYTAQKWRETYSRGIRPVQGMKLWPRLNRLGVLPPPFRLGKRGRPSNYDRKKGLNENSSKKTKMTRDGRVITCSNCLDQGHNKVTCPNDKVESAPKRPRGRPRKNLGESSQAQGPSQGLSPSQV</sequence>
<name>A0A9W3CNI7_RAPSA</name>
<evidence type="ECO:0000256" key="7">
    <source>
        <dbReference type="SAM" id="MobiDB-lite"/>
    </source>
</evidence>
<dbReference type="InterPro" id="IPR018289">
    <property type="entry name" value="MULE_transposase_dom"/>
</dbReference>
<accession>A0A9W3CNI7</accession>
<dbReference type="KEGG" id="rsz:108838528"/>
<organism evidence="9 10">
    <name type="scientific">Raphanus sativus</name>
    <name type="common">Radish</name>
    <name type="synonym">Raphanus raphanistrum var. sativus</name>
    <dbReference type="NCBI Taxonomy" id="3726"/>
    <lineage>
        <taxon>Eukaryota</taxon>
        <taxon>Viridiplantae</taxon>
        <taxon>Streptophyta</taxon>
        <taxon>Embryophyta</taxon>
        <taxon>Tracheophyta</taxon>
        <taxon>Spermatophyta</taxon>
        <taxon>Magnoliopsida</taxon>
        <taxon>eudicotyledons</taxon>
        <taxon>Gunneridae</taxon>
        <taxon>Pentapetalae</taxon>
        <taxon>rosids</taxon>
        <taxon>malvids</taxon>
        <taxon>Brassicales</taxon>
        <taxon>Brassicaceae</taxon>
        <taxon>Brassiceae</taxon>
        <taxon>Raphanus</taxon>
    </lineage>
</organism>
<evidence type="ECO:0000259" key="8">
    <source>
        <dbReference type="PROSITE" id="PS50966"/>
    </source>
</evidence>
<proteinExistence type="predicted"/>
<dbReference type="GeneID" id="108838528"/>
<dbReference type="Pfam" id="PF03108">
    <property type="entry name" value="DBD_Tnp_Mut"/>
    <property type="match status" value="1"/>
</dbReference>